<protein>
    <submittedName>
        <fullName evidence="1">Uncharacterized protein</fullName>
    </submittedName>
</protein>
<dbReference type="AlphaFoldDB" id="A0A921GGI8"/>
<reference evidence="1" key="1">
    <citation type="journal article" date="2021" name="PeerJ">
        <title>Extensive microbial diversity within the chicken gut microbiome revealed by metagenomics and culture.</title>
        <authorList>
            <person name="Gilroy R."/>
            <person name="Ravi A."/>
            <person name="Getino M."/>
            <person name="Pursley I."/>
            <person name="Horton D.L."/>
            <person name="Alikhan N.F."/>
            <person name="Baker D."/>
            <person name="Gharbi K."/>
            <person name="Hall N."/>
            <person name="Watson M."/>
            <person name="Adriaenssens E.M."/>
            <person name="Foster-Nyarko E."/>
            <person name="Jarju S."/>
            <person name="Secka A."/>
            <person name="Antonio M."/>
            <person name="Oren A."/>
            <person name="Chaudhuri R.R."/>
            <person name="La Ragione R."/>
            <person name="Hildebrand F."/>
            <person name="Pallen M.J."/>
        </authorList>
    </citation>
    <scope>NUCLEOTIDE SEQUENCE</scope>
    <source>
        <strain evidence="1">CHK124-7917</strain>
    </source>
</reference>
<evidence type="ECO:0000313" key="1">
    <source>
        <dbReference type="EMBL" id="HJF45815.1"/>
    </source>
</evidence>
<dbReference type="Proteomes" id="UP000697330">
    <property type="component" value="Unassembled WGS sequence"/>
</dbReference>
<dbReference type="EMBL" id="DYWQ01000131">
    <property type="protein sequence ID" value="HJF45815.1"/>
    <property type="molecule type" value="Genomic_DNA"/>
</dbReference>
<reference evidence="1" key="2">
    <citation type="submission" date="2021-09" db="EMBL/GenBank/DDBJ databases">
        <authorList>
            <person name="Gilroy R."/>
        </authorList>
    </citation>
    <scope>NUCLEOTIDE SEQUENCE</scope>
    <source>
        <strain evidence="1">CHK124-7917</strain>
    </source>
</reference>
<evidence type="ECO:0000313" key="2">
    <source>
        <dbReference type="Proteomes" id="UP000697330"/>
    </source>
</evidence>
<proteinExistence type="predicted"/>
<gene>
    <name evidence="1" type="ORF">K8U72_08570</name>
</gene>
<accession>A0A921GGI8</accession>
<name>A0A921GGI8_9ACTN</name>
<dbReference type="RefSeq" id="WP_274959494.1">
    <property type="nucleotide sequence ID" value="NZ_DYWQ01000131.1"/>
</dbReference>
<comment type="caution">
    <text evidence="1">The sequence shown here is derived from an EMBL/GenBank/DDBJ whole genome shotgun (WGS) entry which is preliminary data.</text>
</comment>
<sequence>MSVICSRCGRDIDAIGQDNVSYTREPVCEDCADRCGDCAHFIGGGDWNLCCRLDWGLHYEDSIACGRFADKLEVDAS</sequence>
<organism evidence="1 2">
    <name type="scientific">Thermophilibacter provencensis</name>
    <dbReference type="NCBI Taxonomy" id="1852386"/>
    <lineage>
        <taxon>Bacteria</taxon>
        <taxon>Bacillati</taxon>
        <taxon>Actinomycetota</taxon>
        <taxon>Coriobacteriia</taxon>
        <taxon>Coriobacteriales</taxon>
        <taxon>Atopobiaceae</taxon>
        <taxon>Thermophilibacter</taxon>
    </lineage>
</organism>